<dbReference type="InterPro" id="IPR043130">
    <property type="entry name" value="CDP-OH_PTrfase_TM_dom"/>
</dbReference>
<dbReference type="PROSITE" id="PS00379">
    <property type="entry name" value="CDP_ALCOHOL_P_TRANSF"/>
    <property type="match status" value="1"/>
</dbReference>
<evidence type="ECO:0008006" key="14">
    <source>
        <dbReference type="Google" id="ProtNLM"/>
    </source>
</evidence>
<dbReference type="InParanoid" id="A0A674HQV7"/>
<organism evidence="12 13">
    <name type="scientific">Taeniopygia guttata</name>
    <name type="common">Zebra finch</name>
    <name type="synonym">Poephila guttata</name>
    <dbReference type="NCBI Taxonomy" id="59729"/>
    <lineage>
        <taxon>Eukaryota</taxon>
        <taxon>Metazoa</taxon>
        <taxon>Chordata</taxon>
        <taxon>Craniata</taxon>
        <taxon>Vertebrata</taxon>
        <taxon>Euteleostomi</taxon>
        <taxon>Archelosauria</taxon>
        <taxon>Archosauria</taxon>
        <taxon>Dinosauria</taxon>
        <taxon>Saurischia</taxon>
        <taxon>Theropoda</taxon>
        <taxon>Coelurosauria</taxon>
        <taxon>Aves</taxon>
        <taxon>Neognathae</taxon>
        <taxon>Neoaves</taxon>
        <taxon>Telluraves</taxon>
        <taxon>Australaves</taxon>
        <taxon>Passeriformes</taxon>
        <taxon>Passeroidea</taxon>
        <taxon>Estrildidae</taxon>
        <taxon>Estrildinae</taxon>
        <taxon>Taeniopygia</taxon>
    </lineage>
</organism>
<dbReference type="GeneTree" id="ENSGT00940000154169"/>
<reference evidence="12" key="2">
    <citation type="submission" date="2025-08" db="UniProtKB">
        <authorList>
            <consortium name="Ensembl"/>
        </authorList>
    </citation>
    <scope>IDENTIFICATION</scope>
</reference>
<feature type="transmembrane region" description="Helical" evidence="11">
    <location>
        <begin position="6"/>
        <end position="28"/>
    </location>
</feature>
<evidence type="ECO:0000256" key="4">
    <source>
        <dbReference type="ARBA" id="ARBA00022692"/>
    </source>
</evidence>
<keyword evidence="5 11" id="KW-1133">Transmembrane helix</keyword>
<protein>
    <recommendedName>
        <fullName evidence="14">CDP-diacylglycerol--inositol 3-phosphatidyltransferase</fullName>
    </recommendedName>
</protein>
<dbReference type="GO" id="GO:0006661">
    <property type="term" value="P:phosphatidylinositol biosynthetic process"/>
    <property type="evidence" value="ECO:0007669"/>
    <property type="project" value="TreeGrafter"/>
</dbReference>
<keyword evidence="2" id="KW-0444">Lipid biosynthesis</keyword>
<sequence length="275" mass="29437">MGEENVFLFVPNLIGYARILLAAVSFGLMPTRPWPAAVCYGTAALLDAVDGHAARALGQGSRLGAMLDMLTDRLSSMCLLLNLALLYPRWAPLFQLSSALDLASHWLHTHCSALQGAASHKAVGGEGHPLLRRYYQCRVRPGTGLYWEGTGGDWGGLGGTGRDWEGTGTNWEGTGGNWEGTGGDWEGTGLYWEGLGGTGRELGGTGSDWDKLGGTGRELGGTGGNWEQTGRDWEGTGPVLGRTRMNWEGLGRTGMNWEGTGRNWEGTGTYWDELG</sequence>
<evidence type="ECO:0000256" key="5">
    <source>
        <dbReference type="ARBA" id="ARBA00022989"/>
    </source>
</evidence>
<keyword evidence="6" id="KW-0443">Lipid metabolism</keyword>
<evidence type="ECO:0000256" key="6">
    <source>
        <dbReference type="ARBA" id="ARBA00023098"/>
    </source>
</evidence>
<keyword evidence="7 11" id="KW-0472">Membrane</keyword>
<evidence type="ECO:0000256" key="7">
    <source>
        <dbReference type="ARBA" id="ARBA00023136"/>
    </source>
</evidence>
<evidence type="ECO:0000256" key="1">
    <source>
        <dbReference type="ARBA" id="ARBA00004141"/>
    </source>
</evidence>
<keyword evidence="13" id="KW-1185">Reference proteome</keyword>
<dbReference type="GO" id="GO:0005794">
    <property type="term" value="C:Golgi apparatus"/>
    <property type="evidence" value="ECO:0007669"/>
    <property type="project" value="TreeGrafter"/>
</dbReference>
<evidence type="ECO:0000256" key="9">
    <source>
        <dbReference type="ARBA" id="ARBA00023264"/>
    </source>
</evidence>
<comment type="similarity">
    <text evidence="10">Belongs to the CDP-alcohol phosphatidyltransferase class-I family.</text>
</comment>
<evidence type="ECO:0000256" key="2">
    <source>
        <dbReference type="ARBA" id="ARBA00022516"/>
    </source>
</evidence>
<evidence type="ECO:0000256" key="11">
    <source>
        <dbReference type="SAM" id="Phobius"/>
    </source>
</evidence>
<reference evidence="12" key="3">
    <citation type="submission" date="2025-09" db="UniProtKB">
        <authorList>
            <consortium name="Ensembl"/>
        </authorList>
    </citation>
    <scope>IDENTIFICATION</scope>
</reference>
<dbReference type="InterPro" id="IPR000462">
    <property type="entry name" value="CDP-OH_P_trans"/>
</dbReference>
<dbReference type="GO" id="GO:0003881">
    <property type="term" value="F:CDP-diacylglycerol-inositol 3-phosphatidyltransferase activity"/>
    <property type="evidence" value="ECO:0007669"/>
    <property type="project" value="TreeGrafter"/>
</dbReference>
<dbReference type="GO" id="GO:0016020">
    <property type="term" value="C:membrane"/>
    <property type="evidence" value="ECO:0007669"/>
    <property type="project" value="UniProtKB-SubCell"/>
</dbReference>
<dbReference type="Ensembl" id="ENSTGUT00000046216.1">
    <property type="protein sequence ID" value="ENSTGUP00000036910.1"/>
    <property type="gene ID" value="ENSTGUG00000029422.1"/>
</dbReference>
<keyword evidence="4 11" id="KW-0812">Transmembrane</keyword>
<name>A0A674HQV7_TAEGU</name>
<dbReference type="AlphaFoldDB" id="A0A674HQV7"/>
<reference evidence="12 13" key="1">
    <citation type="journal article" date="2010" name="Nature">
        <title>The genome of a songbird.</title>
        <authorList>
            <person name="Warren W.C."/>
            <person name="Clayton D.F."/>
            <person name="Ellegren H."/>
            <person name="Arnold A.P."/>
            <person name="Hillier L.W."/>
            <person name="Kunstner A."/>
            <person name="Searle S."/>
            <person name="White S."/>
            <person name="Vilella A.J."/>
            <person name="Fairley S."/>
            <person name="Heger A."/>
            <person name="Kong L."/>
            <person name="Ponting C.P."/>
            <person name="Jarvis E.D."/>
            <person name="Mello C.V."/>
            <person name="Minx P."/>
            <person name="Lovell P."/>
            <person name="Velho T.A."/>
            <person name="Ferris M."/>
            <person name="Balakrishnan C.N."/>
            <person name="Sinha S."/>
            <person name="Blatti C."/>
            <person name="London S.E."/>
            <person name="Li Y."/>
            <person name="Lin Y.C."/>
            <person name="George J."/>
            <person name="Sweedler J."/>
            <person name="Southey B."/>
            <person name="Gunaratne P."/>
            <person name="Watson M."/>
            <person name="Nam K."/>
            <person name="Backstrom N."/>
            <person name="Smeds L."/>
            <person name="Nabholz B."/>
            <person name="Itoh Y."/>
            <person name="Whitney O."/>
            <person name="Pfenning A.R."/>
            <person name="Howard J."/>
            <person name="Volker M."/>
            <person name="Skinner B.M."/>
            <person name="Griffin D.K."/>
            <person name="Ye L."/>
            <person name="McLaren W.M."/>
            <person name="Flicek P."/>
            <person name="Quesada V."/>
            <person name="Velasco G."/>
            <person name="Lopez-Otin C."/>
            <person name="Puente X.S."/>
            <person name="Olender T."/>
            <person name="Lancet D."/>
            <person name="Smit A.F."/>
            <person name="Hubley R."/>
            <person name="Konkel M.K."/>
            <person name="Walker J.A."/>
            <person name="Batzer M.A."/>
            <person name="Gu W."/>
            <person name="Pollock D.D."/>
            <person name="Chen L."/>
            <person name="Cheng Z."/>
            <person name="Eichler E.E."/>
            <person name="Stapley J."/>
            <person name="Slate J."/>
            <person name="Ekblom R."/>
            <person name="Birkhead T."/>
            <person name="Burke T."/>
            <person name="Burt D."/>
            <person name="Scharff C."/>
            <person name="Adam I."/>
            <person name="Richard H."/>
            <person name="Sultan M."/>
            <person name="Soldatov A."/>
            <person name="Lehrach H."/>
            <person name="Edwards S.V."/>
            <person name="Yang S.P."/>
            <person name="Li X."/>
            <person name="Graves T."/>
            <person name="Fulton L."/>
            <person name="Nelson J."/>
            <person name="Chinwalla A."/>
            <person name="Hou S."/>
            <person name="Mardis E.R."/>
            <person name="Wilson R.K."/>
        </authorList>
    </citation>
    <scope>NUCLEOTIDE SEQUENCE [LARGE SCALE GENOMIC DNA]</scope>
</reference>
<dbReference type="Pfam" id="PF01066">
    <property type="entry name" value="CDP-OH_P_transf"/>
    <property type="match status" value="1"/>
</dbReference>
<dbReference type="Proteomes" id="UP000007754">
    <property type="component" value="Chromosome 16"/>
</dbReference>
<keyword evidence="3 10" id="KW-0808">Transferase</keyword>
<comment type="subcellular location">
    <subcellularLocation>
        <location evidence="1">Membrane</location>
        <topology evidence="1">Multi-pass membrane protein</topology>
    </subcellularLocation>
</comment>
<evidence type="ECO:0000256" key="10">
    <source>
        <dbReference type="RuleBase" id="RU003750"/>
    </source>
</evidence>
<proteinExistence type="inferred from homology"/>
<evidence type="ECO:0000256" key="8">
    <source>
        <dbReference type="ARBA" id="ARBA00023209"/>
    </source>
</evidence>
<evidence type="ECO:0000313" key="12">
    <source>
        <dbReference type="Ensembl" id="ENSTGUP00000036910.1"/>
    </source>
</evidence>
<keyword evidence="8" id="KW-0594">Phospholipid biosynthesis</keyword>
<accession>A0A674HQV7</accession>
<evidence type="ECO:0000313" key="13">
    <source>
        <dbReference type="Proteomes" id="UP000007754"/>
    </source>
</evidence>
<dbReference type="Gene3D" id="1.20.120.1760">
    <property type="match status" value="1"/>
</dbReference>
<keyword evidence="9" id="KW-1208">Phospholipid metabolism</keyword>
<dbReference type="PANTHER" id="PTHR15362:SF4">
    <property type="entry name" value="CDP-DIACYLGLYCEROL--INOSITOL 3-PHOSPHATIDYLTRANSFERASE"/>
    <property type="match status" value="1"/>
</dbReference>
<dbReference type="PANTHER" id="PTHR15362">
    <property type="entry name" value="PHOSPHATIDYLINOSITOL SYNTHASE"/>
    <property type="match status" value="1"/>
</dbReference>
<evidence type="ECO:0000256" key="3">
    <source>
        <dbReference type="ARBA" id="ARBA00022679"/>
    </source>
</evidence>
<dbReference type="InterPro" id="IPR048254">
    <property type="entry name" value="CDP_ALCOHOL_P_TRANSF_CS"/>
</dbReference>